<reference evidence="2 3" key="1">
    <citation type="submission" date="2020-08" db="EMBL/GenBank/DDBJ databases">
        <title>Complete genome and description of Campylobacter massiliensis Marseille-Q3452 sp. nov.</title>
        <authorList>
            <person name="Antezack A."/>
        </authorList>
    </citation>
    <scope>NUCLEOTIDE SEQUENCE [LARGE SCALE GENOMIC DNA]</scope>
    <source>
        <strain evidence="2 3">Marseille-Q3452</strain>
    </source>
</reference>
<dbReference type="Proteomes" id="UP000552683">
    <property type="component" value="Unassembled WGS sequence"/>
</dbReference>
<dbReference type="RefSeq" id="WP_185898160.1">
    <property type="nucleotide sequence ID" value="NZ_JACLZK010000001.1"/>
</dbReference>
<proteinExistence type="predicted"/>
<feature type="domain" description="HNH nuclease" evidence="1">
    <location>
        <begin position="16"/>
        <end position="71"/>
    </location>
</feature>
<dbReference type="Pfam" id="PF01844">
    <property type="entry name" value="HNH"/>
    <property type="match status" value="1"/>
</dbReference>
<dbReference type="AlphaFoldDB" id="A0A842J7M4"/>
<evidence type="ECO:0000313" key="3">
    <source>
        <dbReference type="Proteomes" id="UP000552683"/>
    </source>
</evidence>
<evidence type="ECO:0000313" key="2">
    <source>
        <dbReference type="EMBL" id="MBC2882555.1"/>
    </source>
</evidence>
<dbReference type="InterPro" id="IPR002711">
    <property type="entry name" value="HNH"/>
</dbReference>
<name>A0A842J7M4_9BACT</name>
<sequence length="97" mass="11429">MRSIDNKFYQSQNWKKTRNAYYISQNGICERCGGIGRIVHHKKHLSKANQNDFNLTLHWENLELLCQDCHNKEHFERSCTVEGLKFDENGDLVKVFG</sequence>
<dbReference type="CDD" id="cd00085">
    <property type="entry name" value="HNHc"/>
    <property type="match status" value="1"/>
</dbReference>
<dbReference type="InterPro" id="IPR003615">
    <property type="entry name" value="HNH_nuc"/>
</dbReference>
<gene>
    <name evidence="2" type="ORF">H7R39_04665</name>
</gene>
<keyword evidence="2" id="KW-0540">Nuclease</keyword>
<evidence type="ECO:0000259" key="1">
    <source>
        <dbReference type="SMART" id="SM00507"/>
    </source>
</evidence>
<dbReference type="GO" id="GO:0004519">
    <property type="term" value="F:endonuclease activity"/>
    <property type="evidence" value="ECO:0007669"/>
    <property type="project" value="UniProtKB-KW"/>
</dbReference>
<organism evidence="2 3">
    <name type="scientific">Campylobacter massiliensis</name>
    <dbReference type="NCBI Taxonomy" id="2762557"/>
    <lineage>
        <taxon>Bacteria</taxon>
        <taxon>Pseudomonadati</taxon>
        <taxon>Campylobacterota</taxon>
        <taxon>Epsilonproteobacteria</taxon>
        <taxon>Campylobacterales</taxon>
        <taxon>Campylobacteraceae</taxon>
        <taxon>Campylobacter</taxon>
    </lineage>
</organism>
<keyword evidence="2" id="KW-0255">Endonuclease</keyword>
<accession>A0A842J7M4</accession>
<dbReference type="GO" id="GO:0008270">
    <property type="term" value="F:zinc ion binding"/>
    <property type="evidence" value="ECO:0007669"/>
    <property type="project" value="InterPro"/>
</dbReference>
<protein>
    <submittedName>
        <fullName evidence="2">HNH endonuclease</fullName>
    </submittedName>
</protein>
<dbReference type="Gene3D" id="1.10.30.50">
    <property type="match status" value="1"/>
</dbReference>
<dbReference type="GO" id="GO:0003676">
    <property type="term" value="F:nucleic acid binding"/>
    <property type="evidence" value="ECO:0007669"/>
    <property type="project" value="InterPro"/>
</dbReference>
<keyword evidence="3" id="KW-1185">Reference proteome</keyword>
<comment type="caution">
    <text evidence="2">The sequence shown here is derived from an EMBL/GenBank/DDBJ whole genome shotgun (WGS) entry which is preliminary data.</text>
</comment>
<dbReference type="SMART" id="SM00507">
    <property type="entry name" value="HNHc"/>
    <property type="match status" value="1"/>
</dbReference>
<dbReference type="EMBL" id="JACLZK010000001">
    <property type="protein sequence ID" value="MBC2882555.1"/>
    <property type="molecule type" value="Genomic_DNA"/>
</dbReference>
<keyword evidence="2" id="KW-0378">Hydrolase</keyword>